<evidence type="ECO:0000259" key="15">
    <source>
        <dbReference type="Pfam" id="PF17406"/>
    </source>
</evidence>
<dbReference type="AlphaFoldDB" id="A0AA36MG95"/>
<dbReference type="GO" id="GO:0006364">
    <property type="term" value="P:rRNA processing"/>
    <property type="evidence" value="ECO:0007669"/>
    <property type="project" value="TreeGrafter"/>
</dbReference>
<evidence type="ECO:0000313" key="17">
    <source>
        <dbReference type="EMBL" id="CAJ0608197.1"/>
    </source>
</evidence>
<evidence type="ECO:0000259" key="14">
    <source>
        <dbReference type="Pfam" id="PF17405"/>
    </source>
</evidence>
<dbReference type="GO" id="GO:0006409">
    <property type="term" value="P:tRNA export from nucleus"/>
    <property type="evidence" value="ECO:0007669"/>
    <property type="project" value="TreeGrafter"/>
</dbReference>
<dbReference type="InterPro" id="IPR035369">
    <property type="entry name" value="Nrap_D4"/>
</dbReference>
<dbReference type="InterPro" id="IPR035371">
    <property type="entry name" value="Nrap_D6"/>
</dbReference>
<feature type="domain" description="Nrap protein" evidence="12">
    <location>
        <begin position="268"/>
        <end position="396"/>
    </location>
</feature>
<evidence type="ECO:0000259" key="13">
    <source>
        <dbReference type="Pfam" id="PF17404"/>
    </source>
</evidence>
<dbReference type="Pfam" id="PF17403">
    <property type="entry name" value="Nrap_D2"/>
    <property type="match status" value="1"/>
</dbReference>
<organism evidence="17 18">
    <name type="scientific">Cylicocyclus nassatus</name>
    <name type="common">Nematode worm</name>
    <dbReference type="NCBI Taxonomy" id="53992"/>
    <lineage>
        <taxon>Eukaryota</taxon>
        <taxon>Metazoa</taxon>
        <taxon>Ecdysozoa</taxon>
        <taxon>Nematoda</taxon>
        <taxon>Chromadorea</taxon>
        <taxon>Rhabditida</taxon>
        <taxon>Rhabditina</taxon>
        <taxon>Rhabditomorpha</taxon>
        <taxon>Strongyloidea</taxon>
        <taxon>Strongylidae</taxon>
        <taxon>Cylicocyclus</taxon>
    </lineage>
</organism>
<dbReference type="Pfam" id="PF03813">
    <property type="entry name" value="Nrap"/>
    <property type="match status" value="1"/>
</dbReference>
<name>A0AA36MG95_CYLNA</name>
<protein>
    <recommendedName>
        <fullName evidence="4 10">Nucleolar protein 6</fullName>
    </recommendedName>
</protein>
<evidence type="ECO:0000259" key="16">
    <source>
        <dbReference type="Pfam" id="PF17407"/>
    </source>
</evidence>
<evidence type="ECO:0000256" key="5">
    <source>
        <dbReference type="ARBA" id="ARBA00022454"/>
    </source>
</evidence>
<dbReference type="Gene3D" id="3.30.70.3030">
    <property type="match status" value="1"/>
</dbReference>
<dbReference type="EMBL" id="CATQJL010000316">
    <property type="protein sequence ID" value="CAJ0608197.1"/>
    <property type="molecule type" value="Genomic_DNA"/>
</dbReference>
<evidence type="ECO:0000256" key="4">
    <source>
        <dbReference type="ARBA" id="ARBA00016437"/>
    </source>
</evidence>
<evidence type="ECO:0000256" key="6">
    <source>
        <dbReference type="ARBA" id="ARBA00022884"/>
    </source>
</evidence>
<dbReference type="InterPro" id="IPR035370">
    <property type="entry name" value="Nrap_D5"/>
</dbReference>
<feature type="domain" description="Nrap protein" evidence="15">
    <location>
        <begin position="762"/>
        <end position="908"/>
    </location>
</feature>
<gene>
    <name evidence="17" type="ORF">CYNAS_LOCUS20180</name>
</gene>
<dbReference type="GO" id="GO:0003723">
    <property type="term" value="F:RNA binding"/>
    <property type="evidence" value="ECO:0007669"/>
    <property type="project" value="UniProtKB-KW"/>
</dbReference>
<comment type="function">
    <text evidence="8">Part of the small subunit (SSU) processome, first precursor of the small eukaryotic ribosomal subunit. During the assembly of the SSU processome in the nucleolus, many ribosome biogenesis factors, an RNA chaperone and ribosomal proteins associate with the nascent pre-rRNA and work in concert to generate RNA folding, modifications, rearrangements and cleavage as well as targeted degradation of pre-ribosomal RNA by the RNA exosome.</text>
</comment>
<comment type="subunit">
    <text evidence="9">Part of the small subunit (SSU) processome, composed of more than 70 proteins and the RNA chaperone small nucleolar RNA (snoRNA) U3.</text>
</comment>
<dbReference type="Gene3D" id="1.10.1410.10">
    <property type="match status" value="1"/>
</dbReference>
<dbReference type="Pfam" id="PF17407">
    <property type="entry name" value="Nrap_D6"/>
    <property type="match status" value="1"/>
</dbReference>
<dbReference type="PANTHER" id="PTHR17972">
    <property type="entry name" value="NUCLEOLAR RNA-ASSOCIATED PROTEIN"/>
    <property type="match status" value="1"/>
</dbReference>
<comment type="caution">
    <text evidence="17">The sequence shown here is derived from an EMBL/GenBank/DDBJ whole genome shotgun (WGS) entry which is preliminary data.</text>
</comment>
<feature type="domain" description="Nrap protein" evidence="13">
    <location>
        <begin position="402"/>
        <end position="547"/>
    </location>
</feature>
<dbReference type="Pfam" id="PF17404">
    <property type="entry name" value="Nrap_D3"/>
    <property type="match status" value="1"/>
</dbReference>
<evidence type="ECO:0000256" key="9">
    <source>
        <dbReference type="ARBA" id="ARBA00035020"/>
    </source>
</evidence>
<evidence type="ECO:0000256" key="7">
    <source>
        <dbReference type="ARBA" id="ARBA00023242"/>
    </source>
</evidence>
<dbReference type="InterPro" id="IPR035082">
    <property type="entry name" value="Nrap_D1"/>
</dbReference>
<evidence type="ECO:0000256" key="8">
    <source>
        <dbReference type="ARBA" id="ARBA00035000"/>
    </source>
</evidence>
<accession>A0AA36MG95</accession>
<reference evidence="17" key="1">
    <citation type="submission" date="2023-07" db="EMBL/GenBank/DDBJ databases">
        <authorList>
            <consortium name="CYATHOMIX"/>
        </authorList>
    </citation>
    <scope>NUCLEOTIDE SEQUENCE</scope>
    <source>
        <strain evidence="17">N/A</strain>
    </source>
</reference>
<dbReference type="GO" id="GO:0005694">
    <property type="term" value="C:chromosome"/>
    <property type="evidence" value="ECO:0007669"/>
    <property type="project" value="UniProtKB-SubCell"/>
</dbReference>
<sequence>MKRSHPDDDVGALPIAKPSSDVFQLQCEDAERDRHAAPEVVVKWEEVAKNAANTLRTANSKHSCQYKDLDSWKKFGITHPLANLADAVAKTTSSVADYKWAVPEEVAVLSNSAIDLLSSSYFTVHVFVTLPNSLFGKRDYINLTYPAKRAHYMCGALHLLRKTFKDYEIRFEPGVGNDAVFPNLHITDKTSSGGVSIHFGASESVLAKPSRFASNISNLRASTIYSEVTDKDEVPTPHFNQRILRTILEPAMIRRVSAELRHKEHIISALALTCRWFKCRSLVEFDGLFLASFVVRLLENNVIAKQQDLLTVLRNVFSAIVNWDSSTAIGFHPDDMDEDVLTAHMAAFDVVFLDSTGYWNIASGISKDSLLLAKADLSRSIASLGDCLAFDTLFLEQHDLFSSFDHYFKLDLSLECKEILLKLLECAIDTVDENDRLLRFVKKLSQIINNCMDERFDNLYIQRLSDAKEQKTSLLLGFRIKRGWTNPLTMGPVATDPAAKAFRTLWKQKTQLRKFADTRICECMVWADEASPIVPLSILQFVLVNHFGLPAGCISWRSTFPTDFVSPKEVNAKITTAFASLSGILRSAKGLPLMITNIHGISPYLRDTEPCAAEVLCTADQGHIEDGHRMPAQRAVPPYTGAVTVHLKLEYSGKWGDTIEGIRQLSAAFYIEIGKYLKEKHGLIAVPTVDQLFVVKDGVVFKLVLVLDKILKLLEERVEKVRASGATRIRTSAEGQRLEAWKKQYVHESLLQASLQSFATKHAAFGKAVQIVKKWLAVHLMTNAIPDLALEMIVAAAFEHPVLPSPQTPFAAFRQVLHLIIGHNWTARPLFVDFDSAWNEEEVAKLEANFVKMRPILPPMVIITNEDPAGSRWTRDGPTPLMLKRIIGLAKTLLNVLDLNYKNEKPVNLRSALLSVDMSIYDAVIELFPKMVVRSGSSEKTPAIKEPEALPVVSFDPVDELVFALNAHFQHVALFFWNKYGGDRIGLLWKPYEAEVPAKISRCNTHFIEKAGASMRLNKDEVLEGIRILGRGIVKDIHCKAK</sequence>
<keyword evidence="5" id="KW-0158">Chromosome</keyword>
<proteinExistence type="inferred from homology"/>
<dbReference type="GO" id="GO:0032545">
    <property type="term" value="C:CURI complex"/>
    <property type="evidence" value="ECO:0007669"/>
    <property type="project" value="TreeGrafter"/>
</dbReference>
<evidence type="ECO:0000259" key="12">
    <source>
        <dbReference type="Pfam" id="PF17403"/>
    </source>
</evidence>
<dbReference type="InterPro" id="IPR035367">
    <property type="entry name" value="Nrap_D2"/>
</dbReference>
<keyword evidence="7 10" id="KW-0539">Nucleus</keyword>
<keyword evidence="6 10" id="KW-0694">RNA-binding</keyword>
<feature type="domain" description="Nrap protein" evidence="16">
    <location>
        <begin position="919"/>
        <end position="1037"/>
    </location>
</feature>
<dbReference type="InterPro" id="IPR035368">
    <property type="entry name" value="Nrap_D3"/>
</dbReference>
<dbReference type="Proteomes" id="UP001176961">
    <property type="component" value="Unassembled WGS sequence"/>
</dbReference>
<dbReference type="Pfam" id="PF17405">
    <property type="entry name" value="Nrap_D4"/>
    <property type="match status" value="1"/>
</dbReference>
<dbReference type="InterPro" id="IPR005554">
    <property type="entry name" value="NOL6/Upt22"/>
</dbReference>
<dbReference type="Pfam" id="PF17406">
    <property type="entry name" value="Nrap_D5"/>
    <property type="match status" value="1"/>
</dbReference>
<evidence type="ECO:0000313" key="18">
    <source>
        <dbReference type="Proteomes" id="UP001176961"/>
    </source>
</evidence>
<evidence type="ECO:0000256" key="2">
    <source>
        <dbReference type="ARBA" id="ARBA00004604"/>
    </source>
</evidence>
<feature type="domain" description="Nrap protein" evidence="11">
    <location>
        <begin position="124"/>
        <end position="248"/>
    </location>
</feature>
<dbReference type="PANTHER" id="PTHR17972:SF0">
    <property type="entry name" value="NUCLEOLAR PROTEIN 6"/>
    <property type="match status" value="1"/>
</dbReference>
<comment type="similarity">
    <text evidence="3 10">Belongs to the NRAP family.</text>
</comment>
<comment type="subcellular location">
    <subcellularLocation>
        <location evidence="1">Chromosome</location>
    </subcellularLocation>
    <subcellularLocation>
        <location evidence="2 10">Nucleus</location>
        <location evidence="2 10">Nucleolus</location>
    </subcellularLocation>
</comment>
<feature type="domain" description="Nrap protein" evidence="14">
    <location>
        <begin position="571"/>
        <end position="759"/>
    </location>
</feature>
<keyword evidence="18" id="KW-1185">Reference proteome</keyword>
<evidence type="ECO:0000259" key="11">
    <source>
        <dbReference type="Pfam" id="PF03813"/>
    </source>
</evidence>
<dbReference type="GO" id="GO:0034456">
    <property type="term" value="C:UTP-C complex"/>
    <property type="evidence" value="ECO:0007669"/>
    <property type="project" value="TreeGrafter"/>
</dbReference>
<dbReference type="GO" id="GO:0032040">
    <property type="term" value="C:small-subunit processome"/>
    <property type="evidence" value="ECO:0007669"/>
    <property type="project" value="TreeGrafter"/>
</dbReference>
<evidence type="ECO:0000256" key="1">
    <source>
        <dbReference type="ARBA" id="ARBA00004286"/>
    </source>
</evidence>
<evidence type="ECO:0000256" key="10">
    <source>
        <dbReference type="RuleBase" id="RU364032"/>
    </source>
</evidence>
<evidence type="ECO:0000256" key="3">
    <source>
        <dbReference type="ARBA" id="ARBA00006674"/>
    </source>
</evidence>